<feature type="domain" description="Type II/III secretion system secretin-like" evidence="3">
    <location>
        <begin position="376"/>
        <end position="458"/>
    </location>
</feature>
<dbReference type="InterPro" id="IPR004846">
    <property type="entry name" value="T2SS/T3SS_dom"/>
</dbReference>
<dbReference type="Pfam" id="PF00263">
    <property type="entry name" value="Secretin"/>
    <property type="match status" value="1"/>
</dbReference>
<evidence type="ECO:0000259" key="3">
    <source>
        <dbReference type="Pfam" id="PF00263"/>
    </source>
</evidence>
<evidence type="ECO:0000313" key="5">
    <source>
        <dbReference type="EMBL" id="PVY37849.1"/>
    </source>
</evidence>
<evidence type="ECO:0000256" key="1">
    <source>
        <dbReference type="RuleBase" id="RU004003"/>
    </source>
</evidence>
<evidence type="ECO:0000313" key="6">
    <source>
        <dbReference type="Proteomes" id="UP000245959"/>
    </source>
</evidence>
<comment type="caution">
    <text evidence="5">The sequence shown here is derived from an EMBL/GenBank/DDBJ whole genome shotgun (WGS) entry which is preliminary data.</text>
</comment>
<reference evidence="5 6" key="1">
    <citation type="submission" date="2018-04" db="EMBL/GenBank/DDBJ databases">
        <title>Genomic Encyclopedia of Type Strains, Phase IV (KMG-IV): sequencing the most valuable type-strain genomes for metagenomic binning, comparative biology and taxonomic classification.</title>
        <authorList>
            <person name="Goeker M."/>
        </authorList>
    </citation>
    <scope>NUCLEOTIDE SEQUENCE [LARGE SCALE GENOMIC DNA]</scope>
    <source>
        <strain evidence="5 6">DSM 14823</strain>
    </source>
</reference>
<evidence type="ECO:0000313" key="7">
    <source>
        <dbReference type="Proteomes" id="UP000576225"/>
    </source>
</evidence>
<feature type="chain" id="PRO_5036052106" evidence="2">
    <location>
        <begin position="23"/>
        <end position="478"/>
    </location>
</feature>
<dbReference type="PANTHER" id="PTHR30332">
    <property type="entry name" value="PROBABLE GENERAL SECRETION PATHWAY PROTEIN D"/>
    <property type="match status" value="1"/>
</dbReference>
<dbReference type="GeneID" id="78296545"/>
<dbReference type="AlphaFoldDB" id="A0A2U1AN32"/>
<evidence type="ECO:0000313" key="4">
    <source>
        <dbReference type="EMBL" id="NMD88957.1"/>
    </source>
</evidence>
<evidence type="ECO:0000256" key="2">
    <source>
        <dbReference type="SAM" id="SignalP"/>
    </source>
</evidence>
<dbReference type="EMBL" id="QEKH01000030">
    <property type="protein sequence ID" value="PVY37849.1"/>
    <property type="molecule type" value="Genomic_DNA"/>
</dbReference>
<dbReference type="GO" id="GO:0015627">
    <property type="term" value="C:type II protein secretion system complex"/>
    <property type="evidence" value="ECO:0007669"/>
    <property type="project" value="TreeGrafter"/>
</dbReference>
<keyword evidence="2" id="KW-0732">Signal</keyword>
<organism evidence="5 6">
    <name type="scientific">Victivallis vadensis</name>
    <dbReference type="NCBI Taxonomy" id="172901"/>
    <lineage>
        <taxon>Bacteria</taxon>
        <taxon>Pseudomonadati</taxon>
        <taxon>Lentisphaerota</taxon>
        <taxon>Lentisphaeria</taxon>
        <taxon>Victivallales</taxon>
        <taxon>Victivallaceae</taxon>
        <taxon>Victivallis</taxon>
    </lineage>
</organism>
<reference evidence="4 7" key="2">
    <citation type="submission" date="2020-04" db="EMBL/GenBank/DDBJ databases">
        <authorList>
            <person name="Hitch T.C.A."/>
            <person name="Wylensek D."/>
            <person name="Clavel T."/>
        </authorList>
    </citation>
    <scope>NUCLEOTIDE SEQUENCE [LARGE SCALE GENOMIC DNA]</scope>
    <source>
        <strain evidence="4 7">COR2-253-APC-1A</strain>
    </source>
</reference>
<dbReference type="RefSeq" id="WP_165833127.1">
    <property type="nucleotide sequence ID" value="NZ_CABMMC010000080.1"/>
</dbReference>
<comment type="similarity">
    <text evidence="1">Belongs to the bacterial secretin family.</text>
</comment>
<dbReference type="EMBL" id="JABAEW010000067">
    <property type="protein sequence ID" value="NMD88957.1"/>
    <property type="molecule type" value="Genomic_DNA"/>
</dbReference>
<dbReference type="Proteomes" id="UP000576225">
    <property type="component" value="Unassembled WGS sequence"/>
</dbReference>
<dbReference type="Proteomes" id="UP000245959">
    <property type="component" value="Unassembled WGS sequence"/>
</dbReference>
<protein>
    <submittedName>
        <fullName evidence="5">Type II/III secretion system protein</fullName>
    </submittedName>
</protein>
<feature type="signal peptide" evidence="2">
    <location>
        <begin position="1"/>
        <end position="22"/>
    </location>
</feature>
<dbReference type="PANTHER" id="PTHR30332:SF17">
    <property type="entry name" value="TYPE IV PILIATION SYSTEM PROTEIN DR_0774-RELATED"/>
    <property type="match status" value="1"/>
</dbReference>
<dbReference type="InterPro" id="IPR050810">
    <property type="entry name" value="Bact_Secretion_Sys_Channel"/>
</dbReference>
<name>A0A2U1AN32_9BACT</name>
<proteinExistence type="inferred from homology"/>
<accession>A0A2U1AN32</accession>
<keyword evidence="6" id="KW-1185">Reference proteome</keyword>
<dbReference type="GO" id="GO:0009306">
    <property type="term" value="P:protein secretion"/>
    <property type="evidence" value="ECO:0007669"/>
    <property type="project" value="InterPro"/>
</dbReference>
<gene>
    <name evidence="5" type="ORF">C8D82_1307</name>
    <name evidence="4" type="ORF">HF882_20440</name>
</gene>
<sequence length="478" mass="53132">MKFRTMLCSTGALLLAAVALHGDEPGTRKLRFVQDDAQDYMVSKIYHLKYVQSNDVTPFLLGIVKRYNMNSSVNNIEYGADNTQLLTVTCPVKMMPYVDEFISKIDRNITIDGKVPGDIIKGTGITRAVYRPKYRSGQNMLNVLVNSIIGEGPYGSVYAWDQNSNQIYWKDNSSNTQYVYQFLSWIDRPAPQITFNFTLYEVRESTLRDIGIEYLAWKNGPGLNIFSVGWDAFGLTSGGTAAMQAMSGPLGGFLFAPQFDASFIRLLQQSGKAEIKNSASITVSNSDTQSSELYFNPQFENITKSDNDKTSVGVGTLGLTPGLNQLYLKIIQPIVNLHYGLPQDGYPAAEEFSMNVYKPGAYAKYPGTVFFGYDVQAANVVERNNVGAELVETSQIVGNTLIQLNHETILAEWNRDQEVEQTIGVPFLMDIPILKYLFSTTTTSTEKTRFYLSVTAEMLNTAVPAPKNGVVGDFIKLK</sequence>